<feature type="compositionally biased region" description="Low complexity" evidence="1">
    <location>
        <begin position="241"/>
        <end position="250"/>
    </location>
</feature>
<keyword evidence="3" id="KW-1185">Reference proteome</keyword>
<evidence type="ECO:0008006" key="4">
    <source>
        <dbReference type="Google" id="ProtNLM"/>
    </source>
</evidence>
<feature type="compositionally biased region" description="Polar residues" evidence="1">
    <location>
        <begin position="347"/>
        <end position="364"/>
    </location>
</feature>
<feature type="region of interest" description="Disordered" evidence="1">
    <location>
        <begin position="204"/>
        <end position="274"/>
    </location>
</feature>
<name>A0A445C5H8_ARAHY</name>
<comment type="caution">
    <text evidence="2">The sequence shown here is derived from an EMBL/GenBank/DDBJ whole genome shotgun (WGS) entry which is preliminary data.</text>
</comment>
<reference evidence="2 3" key="1">
    <citation type="submission" date="2019-01" db="EMBL/GenBank/DDBJ databases">
        <title>Sequencing of cultivated peanut Arachis hypogaea provides insights into genome evolution and oil improvement.</title>
        <authorList>
            <person name="Chen X."/>
        </authorList>
    </citation>
    <scope>NUCLEOTIDE SEQUENCE [LARGE SCALE GENOMIC DNA]</scope>
    <source>
        <strain evidence="3">cv. Fuhuasheng</strain>
        <tissue evidence="2">Leaves</tissue>
    </source>
</reference>
<sequence length="647" mass="73197">MTKPIGGNTDKQHIEGFRLSNYKPNFLNTQSDEDRLWAVFSLFHSYKDFENDQLNFTPFLRRNRGPAWLDRLLFPNTNEDSELVNRSWTNLLAVQAAFTQKGKVQITLYAPHLTARQLGFSQAILTPQPRNNDPFCHIVLTTQEDFNTCLLKNQQLRDRFNFLIYERSSYITKSCFEWWAAYYSRYTRTLEEIQQTAIQTIPVAENLPKRTHKRKADTARPPPHKSRRTPTRTSRKLVLLSSSESSYESEPTNKDTLAASSQSEDTADSDLGPQPIWQQRLIIPFTAAHSITSSVVPDQPILEQHHDQGHSSSHDSIQATGSTQPLDAVFPPSHATLSVVNQVALDSDSTSQNVETTNSYSSRSRVLETPPKLPSPPRQVDFHTIPGPRPGTSNASTTPTSATLANLISVLNKVIQENAVPVPVPTLLKPATSRPSFELNTNTREQLRSLIKLLDHPPTTWVNDPILNQLLADLLNSSFELPANTPNSALIQEFKELLNERVASQFQLQETETEETKIKSNIESCFAAAQPIQASREEFDMRISHAISVQAFHDKEEEKPEAELGRINEKLAIVRQSRATIAKPLADAQQEQQHLFQKLISFDTKQEEYETQLEKVQFNKFKQIEALSILEKKRAKLHADLAKLVAP</sequence>
<evidence type="ECO:0000313" key="3">
    <source>
        <dbReference type="Proteomes" id="UP000289738"/>
    </source>
</evidence>
<organism evidence="2 3">
    <name type="scientific">Arachis hypogaea</name>
    <name type="common">Peanut</name>
    <dbReference type="NCBI Taxonomy" id="3818"/>
    <lineage>
        <taxon>Eukaryota</taxon>
        <taxon>Viridiplantae</taxon>
        <taxon>Streptophyta</taxon>
        <taxon>Embryophyta</taxon>
        <taxon>Tracheophyta</taxon>
        <taxon>Spermatophyta</taxon>
        <taxon>Magnoliopsida</taxon>
        <taxon>eudicotyledons</taxon>
        <taxon>Gunneridae</taxon>
        <taxon>Pentapetalae</taxon>
        <taxon>rosids</taxon>
        <taxon>fabids</taxon>
        <taxon>Fabales</taxon>
        <taxon>Fabaceae</taxon>
        <taxon>Papilionoideae</taxon>
        <taxon>50 kb inversion clade</taxon>
        <taxon>dalbergioids sensu lato</taxon>
        <taxon>Dalbergieae</taxon>
        <taxon>Pterocarpus clade</taxon>
        <taxon>Arachis</taxon>
    </lineage>
</organism>
<proteinExistence type="predicted"/>
<feature type="compositionally biased region" description="Basic residues" evidence="1">
    <location>
        <begin position="222"/>
        <end position="235"/>
    </location>
</feature>
<accession>A0A445C5H8</accession>
<evidence type="ECO:0000256" key="1">
    <source>
        <dbReference type="SAM" id="MobiDB-lite"/>
    </source>
</evidence>
<gene>
    <name evidence="2" type="ORF">Ahy_A07g031926</name>
</gene>
<feature type="region of interest" description="Disordered" evidence="1">
    <location>
        <begin position="304"/>
        <end position="330"/>
    </location>
</feature>
<feature type="compositionally biased region" description="Polar residues" evidence="1">
    <location>
        <begin position="254"/>
        <end position="264"/>
    </location>
</feature>
<feature type="compositionally biased region" description="Basic and acidic residues" evidence="1">
    <location>
        <begin position="304"/>
        <end position="313"/>
    </location>
</feature>
<feature type="region of interest" description="Disordered" evidence="1">
    <location>
        <begin position="346"/>
        <end position="379"/>
    </location>
</feature>
<dbReference type="Proteomes" id="UP000289738">
    <property type="component" value="Chromosome A07"/>
</dbReference>
<dbReference type="EMBL" id="SDMP01000007">
    <property type="protein sequence ID" value="RYR46174.1"/>
    <property type="molecule type" value="Genomic_DNA"/>
</dbReference>
<dbReference type="AlphaFoldDB" id="A0A445C5H8"/>
<evidence type="ECO:0000313" key="2">
    <source>
        <dbReference type="EMBL" id="RYR46174.1"/>
    </source>
</evidence>
<protein>
    <recommendedName>
        <fullName evidence="4">Aminotransferase-like plant mobile domain-containing protein</fullName>
    </recommendedName>
</protein>